<dbReference type="EMBL" id="CABEEZ010000025">
    <property type="protein sequence ID" value="VTR21601.1"/>
    <property type="molecule type" value="Genomic_DNA"/>
</dbReference>
<gene>
    <name evidence="2" type="ORF">NCTC12965_01310</name>
    <name evidence="1" type="ORF">NCTC13193_05581</name>
</gene>
<proteinExistence type="predicted"/>
<evidence type="ECO:0000313" key="1">
    <source>
        <dbReference type="EMBL" id="VEI76955.1"/>
    </source>
</evidence>
<dbReference type="RefSeq" id="WP_024482799.1">
    <property type="nucleotide sequence ID" value="NZ_CAMISF010000009.1"/>
</dbReference>
<dbReference type="GeneID" id="30319815"/>
<dbReference type="Pfam" id="PF20126">
    <property type="entry name" value="TumE"/>
    <property type="match status" value="1"/>
</dbReference>
<protein>
    <submittedName>
        <fullName evidence="2">Uncharacterized protein</fullName>
    </submittedName>
</protein>
<dbReference type="AlphaFoldDB" id="A0A0F7H8C0"/>
<dbReference type="KEGG" id="sfw:WN53_06540"/>
<dbReference type="EMBL" id="LR134492">
    <property type="protein sequence ID" value="VEI76955.1"/>
    <property type="molecule type" value="Genomic_DNA"/>
</dbReference>
<dbReference type="Proteomes" id="UP000270487">
    <property type="component" value="Chromosome"/>
</dbReference>
<reference evidence="2" key="1">
    <citation type="submission" date="2019-05" db="EMBL/GenBank/DDBJ databases">
        <authorList>
            <consortium name="Pathogen Informatics"/>
        </authorList>
    </citation>
    <scope>NUCLEOTIDE SEQUENCE [LARGE SCALE GENOMIC DNA]</scope>
    <source>
        <strain evidence="2">NCTC12965</strain>
        <strain evidence="1 3">NCTC13193</strain>
    </source>
</reference>
<accession>A0A0F7H8C0</accession>
<name>A0A0F7H8C0_SERFO</name>
<sequence>MQHDPSLDYLIELHGQRVNREDGYWWKIEAWQVKPNNFIPHGIRYNLTVHDKHNTRVFGMDNAHAIKPPKKGKYTGRLVYDHIHRTPRDKGYPYEFTSASQLLQDFFEKMDEAIAEREKRG</sequence>
<evidence type="ECO:0000313" key="2">
    <source>
        <dbReference type="EMBL" id="VTR21601.1"/>
    </source>
</evidence>
<dbReference type="InterPro" id="IPR045397">
    <property type="entry name" value="TumE-like"/>
</dbReference>
<evidence type="ECO:0000313" key="3">
    <source>
        <dbReference type="Proteomes" id="UP000270487"/>
    </source>
</evidence>
<organism evidence="2">
    <name type="scientific">Serratia fonticola</name>
    <dbReference type="NCBI Taxonomy" id="47917"/>
    <lineage>
        <taxon>Bacteria</taxon>
        <taxon>Pseudomonadati</taxon>
        <taxon>Pseudomonadota</taxon>
        <taxon>Gammaproteobacteria</taxon>
        <taxon>Enterobacterales</taxon>
        <taxon>Yersiniaceae</taxon>
        <taxon>Serratia</taxon>
    </lineage>
</organism>